<keyword evidence="1" id="KW-0472">Membrane</keyword>
<protein>
    <submittedName>
        <fullName evidence="2">Uncharacterized protein</fullName>
    </submittedName>
</protein>
<feature type="transmembrane region" description="Helical" evidence="1">
    <location>
        <begin position="6"/>
        <end position="23"/>
    </location>
</feature>
<dbReference type="EMBL" id="MN739460">
    <property type="protein sequence ID" value="QHT05832.1"/>
    <property type="molecule type" value="Genomic_DNA"/>
</dbReference>
<evidence type="ECO:0000256" key="1">
    <source>
        <dbReference type="SAM" id="Phobius"/>
    </source>
</evidence>
<name>A0A6C0CNZ5_9ZZZZ</name>
<reference evidence="2" key="1">
    <citation type="journal article" date="2020" name="Nature">
        <title>Giant virus diversity and host interactions through global metagenomics.</title>
        <authorList>
            <person name="Schulz F."/>
            <person name="Roux S."/>
            <person name="Paez-Espino D."/>
            <person name="Jungbluth S."/>
            <person name="Walsh D.A."/>
            <person name="Denef V.J."/>
            <person name="McMahon K.D."/>
            <person name="Konstantinidis K.T."/>
            <person name="Eloe-Fadrosh E.A."/>
            <person name="Kyrpides N.C."/>
            <person name="Woyke T."/>
        </authorList>
    </citation>
    <scope>NUCLEOTIDE SEQUENCE</scope>
    <source>
        <strain evidence="2">GVMAG-M-3300021425-14</strain>
    </source>
</reference>
<proteinExistence type="predicted"/>
<accession>A0A6C0CNZ5</accession>
<organism evidence="2">
    <name type="scientific">viral metagenome</name>
    <dbReference type="NCBI Taxonomy" id="1070528"/>
    <lineage>
        <taxon>unclassified sequences</taxon>
        <taxon>metagenomes</taxon>
        <taxon>organismal metagenomes</taxon>
    </lineage>
</organism>
<keyword evidence="1" id="KW-1133">Transmembrane helix</keyword>
<sequence>MKLIIWPVFIISLSIGLFMTYITNPNPTVIFIYPNPDNLSDFQYKDAGDTCYSFESQQVNCPKNKEDITEYPVQKSKMTYE</sequence>
<dbReference type="AlphaFoldDB" id="A0A6C0CNZ5"/>
<keyword evidence="1" id="KW-0812">Transmembrane</keyword>
<evidence type="ECO:0000313" key="2">
    <source>
        <dbReference type="EMBL" id="QHT05832.1"/>
    </source>
</evidence>